<dbReference type="CDD" id="cd01949">
    <property type="entry name" value="GGDEF"/>
    <property type="match status" value="1"/>
</dbReference>
<feature type="domain" description="PAS" evidence="2">
    <location>
        <begin position="11"/>
        <end position="66"/>
    </location>
</feature>
<dbReference type="GO" id="GO:0071732">
    <property type="term" value="P:cellular response to nitric oxide"/>
    <property type="evidence" value="ECO:0007669"/>
    <property type="project" value="UniProtKB-ARBA"/>
</dbReference>
<dbReference type="Gene3D" id="3.30.450.20">
    <property type="entry name" value="PAS domain"/>
    <property type="match status" value="3"/>
</dbReference>
<sequence length="810" mass="89216">MPAWPTIRSAGSARLETPMSLAPLPLAVLVADAAGTVVSWNKAFEKLAGFGAEAVRGRDLAGFVEFDETVTLFSPSVAQANLAGRLLCADGRRLPVRLTVAPQSLDTEEPGKYSVIVLPLAGHAAPRNALLQDFPVAELIENLPCVFYVIDQSGHLLLWNRQLEQVLERPGEELPSTDVGTFFDEHERALVRDKILAAFEQGSSSHEAEFVGKHGKRTTCLFNCARTRLGNVPCVFGTGLDISARKKTEQGLRVSERAMFSSVNAIIITCCAHGKNLIEYVNPAFEQMTGYTLAEIKGRDPRFMRLEGCDMHEHARIRAALHTKSSVHAVLRNIRKSGEIFWNDLRIDPVINIDGNVTHFVAVLNDVTQSRQYERRLHHMAHHDALTGLANRTLLQERLKQALEATARGGPGGALAFVDLDNFKHINDTFGHDAGDAVLREIAGRLRVGVREHDTVARLGGDEFVLLIVEPPGETVVADLLERLRHSVDRPILLDGRELIAGGSFGVAMFPRDGDTVDRIMRAADAAMYHAKTMGKNNVQFYSEDLSRVVHQHLLLEASLNRAIRNREMALGYQPKVDLRTGRIVGAEALVRWHSPERGVVGPDQFIPIAEQTGLIVPLGDWVIAEACNTLRALTAQGVEDFVISVNLSARQLRQRRFVEHLEATLREYSILPNALELEVTESQLMDNPAAALEVLARLKSLGVRLSIDDFGTGYSSLSYLQKFPVDVIKIDRSFLGDVAGDGNAVIARTIIALGHNLKLEVIAEGVETQEQLAFLRDHECDQMQGYYFSPALPPERLSSMVCSGVRMAV</sequence>
<dbReference type="InterPro" id="IPR000160">
    <property type="entry name" value="GGDEF_dom"/>
</dbReference>
<feature type="domain" description="PAC" evidence="3">
    <location>
        <begin position="325"/>
        <end position="379"/>
    </location>
</feature>
<proteinExistence type="predicted"/>
<dbReference type="InterPro" id="IPR029787">
    <property type="entry name" value="Nucleotide_cyclase"/>
</dbReference>
<name>A0A2R4CAE2_9BURK</name>
<dbReference type="PROSITE" id="PS50883">
    <property type="entry name" value="EAL"/>
    <property type="match status" value="1"/>
</dbReference>
<dbReference type="Gene3D" id="3.20.20.450">
    <property type="entry name" value="EAL domain"/>
    <property type="match status" value="1"/>
</dbReference>
<dbReference type="Gene3D" id="3.30.70.270">
    <property type="match status" value="1"/>
</dbReference>
<feature type="domain" description="GGDEF" evidence="5">
    <location>
        <begin position="411"/>
        <end position="544"/>
    </location>
</feature>
<comment type="catalytic activity">
    <reaction evidence="1">
        <text>3',3'-c-di-GMP + H2O = 5'-phosphoguanylyl(3'-&gt;5')guanosine + H(+)</text>
        <dbReference type="Rhea" id="RHEA:24902"/>
        <dbReference type="ChEBI" id="CHEBI:15377"/>
        <dbReference type="ChEBI" id="CHEBI:15378"/>
        <dbReference type="ChEBI" id="CHEBI:58754"/>
        <dbReference type="ChEBI" id="CHEBI:58805"/>
        <dbReference type="EC" id="3.1.4.52"/>
    </reaction>
    <physiologicalReaction direction="left-to-right" evidence="1">
        <dbReference type="Rhea" id="RHEA:24903"/>
    </physiologicalReaction>
</comment>
<dbReference type="PANTHER" id="PTHR44757:SF2">
    <property type="entry name" value="BIOFILM ARCHITECTURE MAINTENANCE PROTEIN MBAA"/>
    <property type="match status" value="1"/>
</dbReference>
<dbReference type="InterPro" id="IPR052155">
    <property type="entry name" value="Biofilm_reg_signaling"/>
</dbReference>
<protein>
    <recommendedName>
        <fullName evidence="8">EAL domain-containing protein</fullName>
    </recommendedName>
</protein>
<evidence type="ECO:0000313" key="6">
    <source>
        <dbReference type="EMBL" id="AVR96609.1"/>
    </source>
</evidence>
<dbReference type="InterPro" id="IPR001633">
    <property type="entry name" value="EAL_dom"/>
</dbReference>
<feature type="domain" description="PAS" evidence="2">
    <location>
        <begin position="132"/>
        <end position="202"/>
    </location>
</feature>
<dbReference type="Pfam" id="PF00563">
    <property type="entry name" value="EAL"/>
    <property type="match status" value="1"/>
</dbReference>
<reference evidence="6 7" key="1">
    <citation type="submission" date="2018-03" db="EMBL/GenBank/DDBJ databases">
        <title>Massilia armeniaca sp. nov., isolated from desert soil.</title>
        <authorList>
            <person name="Huang H."/>
            <person name="Ren M."/>
        </authorList>
    </citation>
    <scope>NUCLEOTIDE SEQUENCE [LARGE SCALE GENOMIC DNA]</scope>
    <source>
        <strain evidence="6 7">ZMN-3</strain>
    </source>
</reference>
<dbReference type="SUPFAM" id="SSF55073">
    <property type="entry name" value="Nucleotide cyclase"/>
    <property type="match status" value="1"/>
</dbReference>
<keyword evidence="7" id="KW-1185">Reference proteome</keyword>
<dbReference type="InterPro" id="IPR000700">
    <property type="entry name" value="PAS-assoc_C"/>
</dbReference>
<dbReference type="InterPro" id="IPR043128">
    <property type="entry name" value="Rev_trsase/Diguanyl_cyclase"/>
</dbReference>
<dbReference type="GO" id="GO:0006355">
    <property type="term" value="P:regulation of DNA-templated transcription"/>
    <property type="evidence" value="ECO:0007669"/>
    <property type="project" value="InterPro"/>
</dbReference>
<dbReference type="SMART" id="SM00091">
    <property type="entry name" value="PAS"/>
    <property type="match status" value="3"/>
</dbReference>
<dbReference type="EMBL" id="CP028324">
    <property type="protein sequence ID" value="AVR96609.1"/>
    <property type="molecule type" value="Genomic_DNA"/>
</dbReference>
<dbReference type="CDD" id="cd00130">
    <property type="entry name" value="PAS"/>
    <property type="match status" value="3"/>
</dbReference>
<dbReference type="SUPFAM" id="SSF55785">
    <property type="entry name" value="PYP-like sensor domain (PAS domain)"/>
    <property type="match status" value="3"/>
</dbReference>
<dbReference type="Pfam" id="PF00990">
    <property type="entry name" value="GGDEF"/>
    <property type="match status" value="1"/>
</dbReference>
<dbReference type="AlphaFoldDB" id="A0A2R4CAE2"/>
<evidence type="ECO:0000259" key="3">
    <source>
        <dbReference type="PROSITE" id="PS50113"/>
    </source>
</evidence>
<evidence type="ECO:0000259" key="4">
    <source>
        <dbReference type="PROSITE" id="PS50883"/>
    </source>
</evidence>
<dbReference type="SMART" id="SM00086">
    <property type="entry name" value="PAC"/>
    <property type="match status" value="2"/>
</dbReference>
<dbReference type="NCBIfam" id="TIGR00229">
    <property type="entry name" value="sensory_box"/>
    <property type="match status" value="3"/>
</dbReference>
<evidence type="ECO:0000259" key="5">
    <source>
        <dbReference type="PROSITE" id="PS50887"/>
    </source>
</evidence>
<evidence type="ECO:0008006" key="8">
    <source>
        <dbReference type="Google" id="ProtNLM"/>
    </source>
</evidence>
<dbReference type="SMART" id="SM00052">
    <property type="entry name" value="EAL"/>
    <property type="match status" value="1"/>
</dbReference>
<dbReference type="InterPro" id="IPR001610">
    <property type="entry name" value="PAC"/>
</dbReference>
<dbReference type="FunFam" id="3.30.70.270:FF:000001">
    <property type="entry name" value="Diguanylate cyclase domain protein"/>
    <property type="match status" value="1"/>
</dbReference>
<organism evidence="6 7">
    <name type="scientific">Pseudoduganella armeniaca</name>
    <dbReference type="NCBI Taxonomy" id="2072590"/>
    <lineage>
        <taxon>Bacteria</taxon>
        <taxon>Pseudomonadati</taxon>
        <taxon>Pseudomonadota</taxon>
        <taxon>Betaproteobacteria</taxon>
        <taxon>Burkholderiales</taxon>
        <taxon>Oxalobacteraceae</taxon>
        <taxon>Telluria group</taxon>
        <taxon>Pseudoduganella</taxon>
    </lineage>
</organism>
<dbReference type="SMART" id="SM00267">
    <property type="entry name" value="GGDEF"/>
    <property type="match status" value="1"/>
</dbReference>
<dbReference type="InterPro" id="IPR035965">
    <property type="entry name" value="PAS-like_dom_sf"/>
</dbReference>
<dbReference type="InterPro" id="IPR035919">
    <property type="entry name" value="EAL_sf"/>
</dbReference>
<evidence type="ECO:0000256" key="1">
    <source>
        <dbReference type="ARBA" id="ARBA00051114"/>
    </source>
</evidence>
<dbReference type="PROSITE" id="PS50112">
    <property type="entry name" value="PAS"/>
    <property type="match status" value="3"/>
</dbReference>
<gene>
    <name evidence="6" type="ORF">C9I28_13600</name>
</gene>
<accession>A0A2R4CAE2</accession>
<dbReference type="PROSITE" id="PS50113">
    <property type="entry name" value="PAC"/>
    <property type="match status" value="1"/>
</dbReference>
<feature type="domain" description="PAS" evidence="2">
    <location>
        <begin position="278"/>
        <end position="299"/>
    </location>
</feature>
<dbReference type="InterPro" id="IPR000014">
    <property type="entry name" value="PAS"/>
</dbReference>
<dbReference type="KEGG" id="masz:C9I28_13600"/>
<dbReference type="SUPFAM" id="SSF141868">
    <property type="entry name" value="EAL domain-like"/>
    <property type="match status" value="1"/>
</dbReference>
<dbReference type="PROSITE" id="PS50887">
    <property type="entry name" value="GGDEF"/>
    <property type="match status" value="1"/>
</dbReference>
<dbReference type="Pfam" id="PF13426">
    <property type="entry name" value="PAS_9"/>
    <property type="match status" value="1"/>
</dbReference>
<dbReference type="NCBIfam" id="TIGR00254">
    <property type="entry name" value="GGDEF"/>
    <property type="match status" value="1"/>
</dbReference>
<evidence type="ECO:0000313" key="7">
    <source>
        <dbReference type="Proteomes" id="UP000240505"/>
    </source>
</evidence>
<dbReference type="PANTHER" id="PTHR44757">
    <property type="entry name" value="DIGUANYLATE CYCLASE DGCP"/>
    <property type="match status" value="1"/>
</dbReference>
<dbReference type="CDD" id="cd01948">
    <property type="entry name" value="EAL"/>
    <property type="match status" value="1"/>
</dbReference>
<dbReference type="OrthoDB" id="9813903at2"/>
<evidence type="ECO:0000259" key="2">
    <source>
        <dbReference type="PROSITE" id="PS50112"/>
    </source>
</evidence>
<dbReference type="Pfam" id="PF00989">
    <property type="entry name" value="PAS"/>
    <property type="match status" value="2"/>
</dbReference>
<dbReference type="GO" id="GO:0071111">
    <property type="term" value="F:cyclic-guanylate-specific phosphodiesterase activity"/>
    <property type="evidence" value="ECO:0007669"/>
    <property type="project" value="UniProtKB-EC"/>
</dbReference>
<dbReference type="Proteomes" id="UP000240505">
    <property type="component" value="Chromosome"/>
</dbReference>
<feature type="domain" description="EAL" evidence="4">
    <location>
        <begin position="553"/>
        <end position="806"/>
    </location>
</feature>
<dbReference type="InterPro" id="IPR013767">
    <property type="entry name" value="PAS_fold"/>
</dbReference>
<dbReference type="FunFam" id="3.20.20.450:FF:000001">
    <property type="entry name" value="Cyclic di-GMP phosphodiesterase yahA"/>
    <property type="match status" value="1"/>
</dbReference>